<feature type="region of interest" description="Disordered" evidence="3">
    <location>
        <begin position="1"/>
        <end position="54"/>
    </location>
</feature>
<name>A0A6J1SWM5_FRAOC</name>
<dbReference type="GeneID" id="113211181"/>
<evidence type="ECO:0000313" key="5">
    <source>
        <dbReference type="RefSeq" id="XP_026285276.1"/>
    </source>
</evidence>
<dbReference type="RefSeq" id="XP_026285278.1">
    <property type="nucleotide sequence ID" value="XM_026429493.2"/>
</dbReference>
<feature type="compositionally biased region" description="Low complexity" evidence="3">
    <location>
        <begin position="28"/>
        <end position="38"/>
    </location>
</feature>
<gene>
    <name evidence="5 6 7 8" type="primary">LOC113211181</name>
</gene>
<dbReference type="RefSeq" id="XP_052128966.1">
    <property type="nucleotide sequence ID" value="XM_052273006.1"/>
</dbReference>
<dbReference type="SUPFAM" id="SSF47473">
    <property type="entry name" value="EF-hand"/>
    <property type="match status" value="1"/>
</dbReference>
<evidence type="ECO:0000256" key="3">
    <source>
        <dbReference type="SAM" id="MobiDB-lite"/>
    </source>
</evidence>
<evidence type="ECO:0000313" key="7">
    <source>
        <dbReference type="RefSeq" id="XP_026285278.1"/>
    </source>
</evidence>
<feature type="region of interest" description="Disordered" evidence="3">
    <location>
        <begin position="175"/>
        <end position="213"/>
    </location>
</feature>
<organism evidence="4 6">
    <name type="scientific">Frankliniella occidentalis</name>
    <name type="common">Western flower thrips</name>
    <name type="synonym">Euthrips occidentalis</name>
    <dbReference type="NCBI Taxonomy" id="133901"/>
    <lineage>
        <taxon>Eukaryota</taxon>
        <taxon>Metazoa</taxon>
        <taxon>Ecdysozoa</taxon>
        <taxon>Arthropoda</taxon>
        <taxon>Hexapoda</taxon>
        <taxon>Insecta</taxon>
        <taxon>Pterygota</taxon>
        <taxon>Neoptera</taxon>
        <taxon>Paraneoptera</taxon>
        <taxon>Thysanoptera</taxon>
        <taxon>Terebrantia</taxon>
        <taxon>Thripoidea</taxon>
        <taxon>Thripidae</taxon>
        <taxon>Frankliniella</taxon>
    </lineage>
</organism>
<dbReference type="PANTHER" id="PTHR12932">
    <property type="entry name" value="P25 ALPHA-RELATED"/>
    <property type="match status" value="1"/>
</dbReference>
<accession>A0A6J1SWM5</accession>
<dbReference type="GO" id="GO:0015631">
    <property type="term" value="F:tubulin binding"/>
    <property type="evidence" value="ECO:0007669"/>
    <property type="project" value="InterPro"/>
</dbReference>
<reference evidence="5 6" key="1">
    <citation type="submission" date="2025-04" db="UniProtKB">
        <authorList>
            <consortium name="RefSeq"/>
        </authorList>
    </citation>
    <scope>IDENTIFICATION</scope>
    <source>
        <tissue evidence="5 6">Whole organism</tissue>
    </source>
</reference>
<evidence type="ECO:0000256" key="2">
    <source>
        <dbReference type="ARBA" id="ARBA00069104"/>
    </source>
</evidence>
<dbReference type="InterPro" id="IPR008907">
    <property type="entry name" value="TPP/p25"/>
</dbReference>
<feature type="compositionally biased region" description="Basic and acidic residues" evidence="3">
    <location>
        <begin position="203"/>
        <end position="213"/>
    </location>
</feature>
<feature type="compositionally biased region" description="Basic and acidic residues" evidence="3">
    <location>
        <begin position="176"/>
        <end position="195"/>
    </location>
</feature>
<dbReference type="GO" id="GO:0032273">
    <property type="term" value="P:positive regulation of protein polymerization"/>
    <property type="evidence" value="ECO:0007669"/>
    <property type="project" value="TreeGrafter"/>
</dbReference>
<feature type="compositionally biased region" description="Basic and acidic residues" evidence="3">
    <location>
        <begin position="13"/>
        <end position="27"/>
    </location>
</feature>
<protein>
    <recommendedName>
        <fullName evidence="2">Tubulin polymerization-promoting protein homolog</fullName>
    </recommendedName>
</protein>
<dbReference type="RefSeq" id="XP_026285277.1">
    <property type="nucleotide sequence ID" value="XM_026429492.2"/>
</dbReference>
<evidence type="ECO:0000313" key="6">
    <source>
        <dbReference type="RefSeq" id="XP_026285277.1"/>
    </source>
</evidence>
<dbReference type="Gene3D" id="1.10.238.10">
    <property type="entry name" value="EF-hand"/>
    <property type="match status" value="1"/>
</dbReference>
<sequence length="213" mass="22602">MADSAAKTTPEGDAAKDASKEAPKDAPKGAAPASNGTATPPPASAAPAASSPPSAAFKEQFKAFSKFGDTKSDGKHITLSQSDKWMKQAKVIDKTITTTDTGIHFKKFKLLKITLSDYIKFIEDLAKARKADVEELKKKMADCGPPGVTSAVAKSKADAAVERLTDVTKYTGSHKQRFDEAGKGRGLAGRKDSKDGSGYVQGYKDKDTYSKTH</sequence>
<dbReference type="FunFam" id="1.10.238.10:FF:000266">
    <property type="entry name" value="TPPP family protein"/>
    <property type="match status" value="1"/>
</dbReference>
<dbReference type="AlphaFoldDB" id="A0A6J1SWM5"/>
<dbReference type="Proteomes" id="UP000504606">
    <property type="component" value="Unplaced"/>
</dbReference>
<dbReference type="GO" id="GO:0001578">
    <property type="term" value="P:microtubule bundle formation"/>
    <property type="evidence" value="ECO:0007669"/>
    <property type="project" value="TreeGrafter"/>
</dbReference>
<keyword evidence="4" id="KW-1185">Reference proteome</keyword>
<evidence type="ECO:0000256" key="1">
    <source>
        <dbReference type="ARBA" id="ARBA00010994"/>
    </source>
</evidence>
<evidence type="ECO:0000313" key="8">
    <source>
        <dbReference type="RefSeq" id="XP_052128966.1"/>
    </source>
</evidence>
<feature type="compositionally biased region" description="Low complexity" evidence="3">
    <location>
        <begin position="45"/>
        <end position="54"/>
    </location>
</feature>
<proteinExistence type="inferred from homology"/>
<comment type="similarity">
    <text evidence="1">Belongs to the TPPP family.</text>
</comment>
<dbReference type="GO" id="GO:0046785">
    <property type="term" value="P:microtubule polymerization"/>
    <property type="evidence" value="ECO:0007669"/>
    <property type="project" value="InterPro"/>
</dbReference>
<dbReference type="GO" id="GO:0005874">
    <property type="term" value="C:microtubule"/>
    <property type="evidence" value="ECO:0007669"/>
    <property type="project" value="TreeGrafter"/>
</dbReference>
<dbReference type="InterPro" id="IPR011992">
    <property type="entry name" value="EF-hand-dom_pair"/>
</dbReference>
<dbReference type="RefSeq" id="XP_026285276.1">
    <property type="nucleotide sequence ID" value="XM_026429491.2"/>
</dbReference>
<dbReference type="PANTHER" id="PTHR12932:SF9">
    <property type="entry name" value="TUBULIN POLYMERIZATION-PROMOTING PROTEIN HOMOLOG"/>
    <property type="match status" value="1"/>
</dbReference>
<dbReference type="Pfam" id="PF05517">
    <property type="entry name" value="p25-alpha"/>
    <property type="match status" value="1"/>
</dbReference>
<evidence type="ECO:0000313" key="4">
    <source>
        <dbReference type="Proteomes" id="UP000504606"/>
    </source>
</evidence>